<keyword evidence="11" id="KW-1185">Reference proteome</keyword>
<dbReference type="PROSITE" id="PS00136">
    <property type="entry name" value="SUBTILASE_ASP"/>
    <property type="match status" value="1"/>
</dbReference>
<dbReference type="SUPFAM" id="SSF52743">
    <property type="entry name" value="Subtilisin-like"/>
    <property type="match status" value="1"/>
</dbReference>
<dbReference type="GO" id="GO:0005576">
    <property type="term" value="C:extracellular region"/>
    <property type="evidence" value="ECO:0007669"/>
    <property type="project" value="UniProtKB-SubCell"/>
</dbReference>
<proteinExistence type="inferred from homology"/>
<evidence type="ECO:0000313" key="11">
    <source>
        <dbReference type="Proteomes" id="UP001151532"/>
    </source>
</evidence>
<dbReference type="Pfam" id="PF05922">
    <property type="entry name" value="Inhibitor_I9"/>
    <property type="match status" value="1"/>
</dbReference>
<comment type="caution">
    <text evidence="10">The sequence shown here is derived from an EMBL/GenBank/DDBJ whole genome shotgun (WGS) entry which is preliminary data.</text>
</comment>
<keyword evidence="6" id="KW-0720">Serine protease</keyword>
<dbReference type="InterPro" id="IPR023827">
    <property type="entry name" value="Peptidase_S8_Asp-AS"/>
</dbReference>
<dbReference type="GO" id="GO:0006508">
    <property type="term" value="P:proteolysis"/>
    <property type="evidence" value="ECO:0007669"/>
    <property type="project" value="UniProtKB-KW"/>
</dbReference>
<dbReference type="AlphaFoldDB" id="A0A9Q0WLP5"/>
<name>A0A9Q0WLP5_SALPP</name>
<dbReference type="GO" id="GO:0004252">
    <property type="term" value="F:serine-type endopeptidase activity"/>
    <property type="evidence" value="ECO:0007669"/>
    <property type="project" value="InterPro"/>
</dbReference>
<reference evidence="10" key="1">
    <citation type="submission" date="2022-11" db="EMBL/GenBank/DDBJ databases">
        <authorList>
            <person name="Hyden B.L."/>
            <person name="Feng K."/>
            <person name="Yates T."/>
            <person name="Jawdy S."/>
            <person name="Smart L.B."/>
            <person name="Muchero W."/>
        </authorList>
    </citation>
    <scope>NUCLEOTIDE SEQUENCE</scope>
    <source>
        <tissue evidence="10">Shoot tip</tissue>
    </source>
</reference>
<feature type="domain" description="Inhibitor I9" evidence="9">
    <location>
        <begin position="42"/>
        <end position="136"/>
    </location>
</feature>
<dbReference type="InterPro" id="IPR036852">
    <property type="entry name" value="Peptidase_S8/S53_dom_sf"/>
</dbReference>
<feature type="domain" description="Peptidase S8/S53" evidence="8">
    <location>
        <begin position="162"/>
        <end position="364"/>
    </location>
</feature>
<dbReference type="InterPro" id="IPR022398">
    <property type="entry name" value="Peptidase_S8_His-AS"/>
</dbReference>
<evidence type="ECO:0000256" key="5">
    <source>
        <dbReference type="ARBA" id="ARBA00022801"/>
    </source>
</evidence>
<comment type="subcellular location">
    <subcellularLocation>
        <location evidence="1">Secreted</location>
    </subcellularLocation>
</comment>
<evidence type="ECO:0000256" key="7">
    <source>
        <dbReference type="PROSITE-ProRule" id="PRU01240"/>
    </source>
</evidence>
<dbReference type="InterPro" id="IPR045051">
    <property type="entry name" value="SBT"/>
</dbReference>
<keyword evidence="5" id="KW-0378">Hydrolase</keyword>
<dbReference type="EMBL" id="JAPFFK010000003">
    <property type="protein sequence ID" value="KAJ6769595.1"/>
    <property type="molecule type" value="Genomic_DNA"/>
</dbReference>
<comment type="caution">
    <text evidence="7">Lacks conserved residue(s) required for the propagation of feature annotation.</text>
</comment>
<evidence type="ECO:0000256" key="1">
    <source>
        <dbReference type="ARBA" id="ARBA00004613"/>
    </source>
</evidence>
<dbReference type="Gene3D" id="3.30.70.80">
    <property type="entry name" value="Peptidase S8 propeptide/proteinase inhibitor I9"/>
    <property type="match status" value="1"/>
</dbReference>
<dbReference type="Pfam" id="PF00082">
    <property type="entry name" value="Peptidase_S8"/>
    <property type="match status" value="1"/>
</dbReference>
<dbReference type="OrthoDB" id="206201at2759"/>
<protein>
    <submittedName>
        <fullName evidence="10">SUBTILISIN-LIKE PROTEASE SBT2.6</fullName>
    </submittedName>
</protein>
<dbReference type="Gene3D" id="3.50.30.30">
    <property type="match status" value="1"/>
</dbReference>
<dbReference type="PRINTS" id="PR00723">
    <property type="entry name" value="SUBTILISIN"/>
</dbReference>
<dbReference type="SUPFAM" id="SSF54897">
    <property type="entry name" value="Protease propeptides/inhibitors"/>
    <property type="match status" value="1"/>
</dbReference>
<accession>A0A9Q0WLP5</accession>
<comment type="similarity">
    <text evidence="2 7">Belongs to the peptidase S8 family.</text>
</comment>
<dbReference type="CDD" id="cd02120">
    <property type="entry name" value="PA_subtilisin_like"/>
    <property type="match status" value="1"/>
</dbReference>
<evidence type="ECO:0000256" key="2">
    <source>
        <dbReference type="ARBA" id="ARBA00011073"/>
    </source>
</evidence>
<sequence>MIMATKVDRSASSRYYALLITILVFVFVGTCCAEERSVYLVLMEEQPVAFHGSHLSHEGRKVLPLDSEVSKAHAKHLVDSHDQLLRSNLDTGSYNKLYSFKHIVNGFSVHTTPSQANKLKAAPGVKLVEKDRGAKLMTTYTPKFLGLPQEVWAKEGGEKKAGEGIVIGFVDTGITPKHPSFTYDHLNPFTSNISHFSGACETGPRFPFSSCNGKIVSARYFSAGAQAIATLNTSMDFLSPFDAAGHGSHVASIAAGNAGGSKRLRNSLICEVDDLLTSIDLRIAVYKAIYPTVGTITDVVAAIEQATVDGVDMLTLSVGPDEPPEDTITFLSVFDVFMLFARRAGVFVAQAAGNHGPDFSTVVSYSPWSVGVAACSTDRSYPGSLLLGNGLKVGGVGLSGPTFGDGKFLCKLVLAKDAVRVNGAFPRTPAYVEECQYPEALDPTLVRGRIVICVFSSGFYNGTSNINAIIDTARTLGFMGFAFVANPAYGDFIAEPIPFDVSGIMIPKVADAQVLNAATENIKNHEYFVV</sequence>
<evidence type="ECO:0000256" key="3">
    <source>
        <dbReference type="ARBA" id="ARBA00022670"/>
    </source>
</evidence>
<evidence type="ECO:0000256" key="4">
    <source>
        <dbReference type="ARBA" id="ARBA00022729"/>
    </source>
</evidence>
<evidence type="ECO:0000256" key="6">
    <source>
        <dbReference type="ARBA" id="ARBA00022825"/>
    </source>
</evidence>
<dbReference type="PROSITE" id="PS00137">
    <property type="entry name" value="SUBTILASE_HIS"/>
    <property type="match status" value="1"/>
</dbReference>
<evidence type="ECO:0000259" key="9">
    <source>
        <dbReference type="Pfam" id="PF05922"/>
    </source>
</evidence>
<dbReference type="InterPro" id="IPR000209">
    <property type="entry name" value="Peptidase_S8/S53_dom"/>
</dbReference>
<dbReference type="PROSITE" id="PS51892">
    <property type="entry name" value="SUBTILASE"/>
    <property type="match status" value="1"/>
</dbReference>
<keyword evidence="4" id="KW-0732">Signal</keyword>
<dbReference type="InterPro" id="IPR015500">
    <property type="entry name" value="Peptidase_S8_subtilisin-rel"/>
</dbReference>
<gene>
    <name evidence="10" type="ORF">OIU79_020447</name>
</gene>
<dbReference type="InterPro" id="IPR037045">
    <property type="entry name" value="S8pro/Inhibitor_I9_sf"/>
</dbReference>
<reference evidence="10" key="2">
    <citation type="journal article" date="2023" name="Int. J. Mol. Sci.">
        <title>De Novo Assembly and Annotation of 11 Diverse Shrub Willow (Salix) Genomes Reveals Novel Gene Organization in Sex-Linked Regions.</title>
        <authorList>
            <person name="Hyden B."/>
            <person name="Feng K."/>
            <person name="Yates T.B."/>
            <person name="Jawdy S."/>
            <person name="Cereghino C."/>
            <person name="Smart L.B."/>
            <person name="Muchero W."/>
        </authorList>
    </citation>
    <scope>NUCLEOTIDE SEQUENCE</scope>
    <source>
        <tissue evidence="10">Shoot tip</tissue>
    </source>
</reference>
<dbReference type="Proteomes" id="UP001151532">
    <property type="component" value="Chromosome 11"/>
</dbReference>
<dbReference type="Gene3D" id="3.40.50.200">
    <property type="entry name" value="Peptidase S8/S53 domain"/>
    <property type="match status" value="1"/>
</dbReference>
<evidence type="ECO:0000259" key="8">
    <source>
        <dbReference type="Pfam" id="PF00082"/>
    </source>
</evidence>
<dbReference type="InterPro" id="IPR010259">
    <property type="entry name" value="S8pro/Inhibitor_I9"/>
</dbReference>
<keyword evidence="3 10" id="KW-0645">Protease</keyword>
<evidence type="ECO:0000313" key="10">
    <source>
        <dbReference type="EMBL" id="KAJ6769595.1"/>
    </source>
</evidence>
<dbReference type="PANTHER" id="PTHR10795">
    <property type="entry name" value="PROPROTEIN CONVERTASE SUBTILISIN/KEXIN"/>
    <property type="match status" value="1"/>
</dbReference>
<organism evidence="10 11">
    <name type="scientific">Salix purpurea</name>
    <name type="common">Purple osier willow</name>
    <dbReference type="NCBI Taxonomy" id="77065"/>
    <lineage>
        <taxon>Eukaryota</taxon>
        <taxon>Viridiplantae</taxon>
        <taxon>Streptophyta</taxon>
        <taxon>Embryophyta</taxon>
        <taxon>Tracheophyta</taxon>
        <taxon>Spermatophyta</taxon>
        <taxon>Magnoliopsida</taxon>
        <taxon>eudicotyledons</taxon>
        <taxon>Gunneridae</taxon>
        <taxon>Pentapetalae</taxon>
        <taxon>rosids</taxon>
        <taxon>fabids</taxon>
        <taxon>Malpighiales</taxon>
        <taxon>Salicaceae</taxon>
        <taxon>Saliceae</taxon>
        <taxon>Salix</taxon>
    </lineage>
</organism>